<dbReference type="GO" id="GO:0016740">
    <property type="term" value="F:transferase activity"/>
    <property type="evidence" value="ECO:0007669"/>
    <property type="project" value="UniProtKB-ARBA"/>
</dbReference>
<gene>
    <name evidence="1" type="ORF">bsdtb5_22040</name>
</gene>
<dbReference type="GO" id="GO:0140096">
    <property type="term" value="F:catalytic activity, acting on a protein"/>
    <property type="evidence" value="ECO:0007669"/>
    <property type="project" value="UniProtKB-ARBA"/>
</dbReference>
<dbReference type="InterPro" id="IPR045864">
    <property type="entry name" value="aa-tRNA-synth_II/BPL/LPL"/>
</dbReference>
<dbReference type="SUPFAM" id="SSF142913">
    <property type="entry name" value="YktB/PF0168-like"/>
    <property type="match status" value="1"/>
</dbReference>
<dbReference type="EMBL" id="AP024169">
    <property type="protein sequence ID" value="BCN30909.1"/>
    <property type="molecule type" value="Genomic_DNA"/>
</dbReference>
<dbReference type="AlphaFoldDB" id="A0A7R7ELC2"/>
<sequence length="162" mass="19812">MEQYQTILNNVYSILEKKRVELKQTFQCQDFQLDIGYYNRHYHRNDKGKYEIEYYPIPVISVKGYCDIEIELDYISISTKLKREDVLIYEFSKLSEYRFEAFGVEEYLDDYYIEGLTYVKFKEKVRQSNEKEIGFAFFFESDVDVVKICLFVEFLQKEKFYY</sequence>
<evidence type="ECO:0000313" key="2">
    <source>
        <dbReference type="Proteomes" id="UP000595897"/>
    </source>
</evidence>
<organism evidence="1 2">
    <name type="scientific">Anaeromicropila herbilytica</name>
    <dbReference type="NCBI Taxonomy" id="2785025"/>
    <lineage>
        <taxon>Bacteria</taxon>
        <taxon>Bacillati</taxon>
        <taxon>Bacillota</taxon>
        <taxon>Clostridia</taxon>
        <taxon>Lachnospirales</taxon>
        <taxon>Lachnospiraceae</taxon>
        <taxon>Anaeromicropila</taxon>
    </lineage>
</organism>
<keyword evidence="2" id="KW-1185">Reference proteome</keyword>
<name>A0A7R7ELC2_9FIRM</name>
<accession>A0A7R7ELC2</accession>
<dbReference type="KEGG" id="ahb:bsdtb5_22040"/>
<dbReference type="RefSeq" id="WP_271712065.1">
    <property type="nucleotide sequence ID" value="NZ_AP024169.1"/>
</dbReference>
<proteinExistence type="predicted"/>
<evidence type="ECO:0000313" key="1">
    <source>
        <dbReference type="EMBL" id="BCN30909.1"/>
    </source>
</evidence>
<reference evidence="1 2" key="1">
    <citation type="submission" date="2020-11" db="EMBL/GenBank/DDBJ databases">
        <title>Draft genome sequencing of a Lachnospiraceae strain isolated from anoxic soil subjected to BSD treatment.</title>
        <authorList>
            <person name="Uek A."/>
            <person name="Tonouchi A."/>
        </authorList>
    </citation>
    <scope>NUCLEOTIDE SEQUENCE [LARGE SCALE GENOMIC DNA]</scope>
    <source>
        <strain evidence="1 2">TB5</strain>
    </source>
</reference>
<protein>
    <submittedName>
        <fullName evidence="1">Uncharacterized protein</fullName>
    </submittedName>
</protein>
<dbReference type="Gene3D" id="3.30.930.10">
    <property type="entry name" value="Bira Bifunctional Protein, Domain 2"/>
    <property type="match status" value="1"/>
</dbReference>
<dbReference type="Proteomes" id="UP000595897">
    <property type="component" value="Chromosome"/>
</dbReference>